<comment type="caution">
    <text evidence="1">The sequence shown here is derived from an EMBL/GenBank/DDBJ whole genome shotgun (WGS) entry which is preliminary data.</text>
</comment>
<dbReference type="AlphaFoldDB" id="A0A1E8PX77"/>
<sequence length="261" mass="26857">MLLTDCAFGARPDAWPLPPATTAEEHWHRAVAAGGQGHYGAALADLETLARLPASGALRSLGLSTRASFLRQLGHHGAARVWDGRAWGAVAADPDAAPDAAADALVGLAADALGVGRFALSARLLHRAAPVVERAQPRAAVRWGWVSAELAMATGQGAAAVGHAERAVGRAGATGSTRHAVKSEVVLAAALCCSGELDASRRVAEAALGMAERHGLVPLTWALASLLGDIGGVTREAEELRATRERSAAVVRHRGGTWAVR</sequence>
<dbReference type="RefSeq" id="WP_070356463.1">
    <property type="nucleotide sequence ID" value="NZ_CP043474.1"/>
</dbReference>
<proteinExistence type="predicted"/>
<gene>
    <name evidence="1" type="ORF">BEL07_29130</name>
</gene>
<protein>
    <recommendedName>
        <fullName evidence="3">MalT-like TPR region domain-containing protein</fullName>
    </recommendedName>
</protein>
<dbReference type="Proteomes" id="UP000178953">
    <property type="component" value="Unassembled WGS sequence"/>
</dbReference>
<accession>A0A1E8PX77</accession>
<keyword evidence="2" id="KW-1185">Reference proteome</keyword>
<dbReference type="EMBL" id="MCHX01000184">
    <property type="protein sequence ID" value="OFJ50284.1"/>
    <property type="molecule type" value="Genomic_DNA"/>
</dbReference>
<reference evidence="1 2" key="1">
    <citation type="submission" date="2016-09" db="EMBL/GenBank/DDBJ databases">
        <title>genome sequence of Mycobacterium sp. 739 SCH.</title>
        <authorList>
            <person name="Greninger A.L."/>
            <person name="Qin X."/>
            <person name="Jerome K."/>
            <person name="Vora S."/>
            <person name="Quinn K."/>
        </authorList>
    </citation>
    <scope>NUCLEOTIDE SEQUENCE [LARGE SCALE GENOMIC DNA]</scope>
    <source>
        <strain evidence="1 2">SCH</strain>
    </source>
</reference>
<evidence type="ECO:0000313" key="1">
    <source>
        <dbReference type="EMBL" id="OFJ50284.1"/>
    </source>
</evidence>
<name>A0A1E8PX77_9MYCO</name>
<organism evidence="1 2">
    <name type="scientific">Mycolicibacterium grossiae</name>
    <dbReference type="NCBI Taxonomy" id="1552759"/>
    <lineage>
        <taxon>Bacteria</taxon>
        <taxon>Bacillati</taxon>
        <taxon>Actinomycetota</taxon>
        <taxon>Actinomycetes</taxon>
        <taxon>Mycobacteriales</taxon>
        <taxon>Mycobacteriaceae</taxon>
        <taxon>Mycolicibacterium</taxon>
    </lineage>
</organism>
<evidence type="ECO:0008006" key="3">
    <source>
        <dbReference type="Google" id="ProtNLM"/>
    </source>
</evidence>
<evidence type="ECO:0000313" key="2">
    <source>
        <dbReference type="Proteomes" id="UP000178953"/>
    </source>
</evidence>
<dbReference type="OrthoDB" id="4377297at2"/>